<evidence type="ECO:0000256" key="6">
    <source>
        <dbReference type="ARBA" id="ARBA00024199"/>
    </source>
</evidence>
<feature type="compositionally biased region" description="Polar residues" evidence="7">
    <location>
        <begin position="1"/>
        <end position="19"/>
    </location>
</feature>
<dbReference type="GO" id="GO:0005737">
    <property type="term" value="C:cytoplasm"/>
    <property type="evidence" value="ECO:0007669"/>
    <property type="project" value="UniProtKB-SubCell"/>
</dbReference>
<dbReference type="PANTHER" id="PTHR33347">
    <property type="entry name" value="OSJNBA0091C07.3 PROTEIN"/>
    <property type="match status" value="1"/>
</dbReference>
<sequence>MESSQILGVTEEYGSSESGWTMYIGSPVHGNDSCDADDDHSTDKQGHDHDNDDDYPDNDHNKYESDDSMASDASSGPRHQEFLCESSERSLNINYFKHEASKRTSEKKLCRQVKKRDDRRMKEKQESLHKENVDASHVQGGSNVRKTN</sequence>
<feature type="region of interest" description="Disordered" evidence="7">
    <location>
        <begin position="1"/>
        <end position="85"/>
    </location>
</feature>
<comment type="caution">
    <text evidence="8">The sequence shown here is derived from an EMBL/GenBank/DDBJ whole genome shotgun (WGS) entry which is preliminary data.</text>
</comment>
<feature type="compositionally biased region" description="Basic and acidic residues" evidence="7">
    <location>
        <begin position="39"/>
        <end position="50"/>
    </location>
</feature>
<keyword evidence="3" id="KW-0203">Cytokinin biosynthesis</keyword>
<dbReference type="GO" id="GO:0009736">
    <property type="term" value="P:cytokinin-activated signaling pathway"/>
    <property type="evidence" value="ECO:0007669"/>
    <property type="project" value="UniProtKB-KW"/>
</dbReference>
<evidence type="ECO:0000256" key="2">
    <source>
        <dbReference type="ARBA" id="ARBA00022490"/>
    </source>
</evidence>
<proteinExistence type="inferred from homology"/>
<keyword evidence="2" id="KW-0963">Cytoplasm</keyword>
<evidence type="ECO:0000313" key="8">
    <source>
        <dbReference type="EMBL" id="GAV80211.1"/>
    </source>
</evidence>
<comment type="subcellular location">
    <subcellularLocation>
        <location evidence="1">Cytoplasm</location>
    </subcellularLocation>
</comment>
<dbReference type="OrthoDB" id="1751521at2759"/>
<organism evidence="8 9">
    <name type="scientific">Cephalotus follicularis</name>
    <name type="common">Albany pitcher plant</name>
    <dbReference type="NCBI Taxonomy" id="3775"/>
    <lineage>
        <taxon>Eukaryota</taxon>
        <taxon>Viridiplantae</taxon>
        <taxon>Streptophyta</taxon>
        <taxon>Embryophyta</taxon>
        <taxon>Tracheophyta</taxon>
        <taxon>Spermatophyta</taxon>
        <taxon>Magnoliopsida</taxon>
        <taxon>eudicotyledons</taxon>
        <taxon>Gunneridae</taxon>
        <taxon>Pentapetalae</taxon>
        <taxon>rosids</taxon>
        <taxon>fabids</taxon>
        <taxon>Oxalidales</taxon>
        <taxon>Cephalotaceae</taxon>
        <taxon>Cephalotus</taxon>
    </lineage>
</organism>
<accession>A0A1Q3CJG5</accession>
<dbReference type="GO" id="GO:0009691">
    <property type="term" value="P:cytokinin biosynthetic process"/>
    <property type="evidence" value="ECO:0007669"/>
    <property type="project" value="UniProtKB-KW"/>
</dbReference>
<feature type="compositionally biased region" description="Basic and acidic residues" evidence="7">
    <location>
        <begin position="100"/>
        <end position="134"/>
    </location>
</feature>
<evidence type="ECO:0000256" key="3">
    <source>
        <dbReference type="ARBA" id="ARBA00022712"/>
    </source>
</evidence>
<dbReference type="PANTHER" id="PTHR33347:SF57">
    <property type="match status" value="1"/>
</dbReference>
<feature type="region of interest" description="Disordered" evidence="7">
    <location>
        <begin position="100"/>
        <end position="148"/>
    </location>
</feature>
<gene>
    <name evidence="8" type="ORF">CFOL_v3_23672</name>
</gene>
<dbReference type="AlphaFoldDB" id="A0A1Q3CJG5"/>
<evidence type="ECO:0000256" key="7">
    <source>
        <dbReference type="SAM" id="MobiDB-lite"/>
    </source>
</evidence>
<keyword evidence="4" id="KW-0932">Cytokinin signaling pathway</keyword>
<feature type="compositionally biased region" description="Polar residues" evidence="7">
    <location>
        <begin position="139"/>
        <end position="148"/>
    </location>
</feature>
<evidence type="ECO:0000256" key="4">
    <source>
        <dbReference type="ARBA" id="ARBA00022864"/>
    </source>
</evidence>
<dbReference type="InParanoid" id="A0A1Q3CJG5"/>
<dbReference type="EMBL" id="BDDD01002141">
    <property type="protein sequence ID" value="GAV80211.1"/>
    <property type="molecule type" value="Genomic_DNA"/>
</dbReference>
<dbReference type="InterPro" id="IPR044670">
    <property type="entry name" value="SOFL"/>
</dbReference>
<keyword evidence="5" id="KW-0539">Nucleus</keyword>
<comment type="similarity">
    <text evidence="6">Belongs to the SOFL plant protein family.</text>
</comment>
<name>A0A1Q3CJG5_CEPFO</name>
<evidence type="ECO:0000313" key="9">
    <source>
        <dbReference type="Proteomes" id="UP000187406"/>
    </source>
</evidence>
<evidence type="ECO:0000256" key="5">
    <source>
        <dbReference type="ARBA" id="ARBA00023242"/>
    </source>
</evidence>
<reference evidence="9" key="1">
    <citation type="submission" date="2016-04" db="EMBL/GenBank/DDBJ databases">
        <title>Cephalotus genome sequencing.</title>
        <authorList>
            <person name="Fukushima K."/>
            <person name="Hasebe M."/>
            <person name="Fang X."/>
        </authorList>
    </citation>
    <scope>NUCLEOTIDE SEQUENCE [LARGE SCALE GENOMIC DNA]</scope>
    <source>
        <strain evidence="9">cv. St1</strain>
    </source>
</reference>
<protein>
    <submittedName>
        <fullName evidence="8">Uncharacterized protein</fullName>
    </submittedName>
</protein>
<evidence type="ECO:0000256" key="1">
    <source>
        <dbReference type="ARBA" id="ARBA00004496"/>
    </source>
</evidence>
<dbReference type="Proteomes" id="UP000187406">
    <property type="component" value="Unassembled WGS sequence"/>
</dbReference>
<keyword evidence="9" id="KW-1185">Reference proteome</keyword>